<feature type="region of interest" description="Disordered" evidence="1">
    <location>
        <begin position="1"/>
        <end position="113"/>
    </location>
</feature>
<protein>
    <submittedName>
        <fullName evidence="2">Uncharacterized protein</fullName>
    </submittedName>
</protein>
<comment type="caution">
    <text evidence="2">The sequence shown here is derived from an EMBL/GenBank/DDBJ whole genome shotgun (WGS) entry which is preliminary data.</text>
</comment>
<feature type="compositionally biased region" description="Polar residues" evidence="1">
    <location>
        <begin position="95"/>
        <end position="113"/>
    </location>
</feature>
<evidence type="ECO:0000256" key="1">
    <source>
        <dbReference type="SAM" id="MobiDB-lite"/>
    </source>
</evidence>
<proteinExistence type="predicted"/>
<organism evidence="2 3">
    <name type="scientific">Phytophthora megakarya</name>
    <dbReference type="NCBI Taxonomy" id="4795"/>
    <lineage>
        <taxon>Eukaryota</taxon>
        <taxon>Sar</taxon>
        <taxon>Stramenopiles</taxon>
        <taxon>Oomycota</taxon>
        <taxon>Peronosporomycetes</taxon>
        <taxon>Peronosporales</taxon>
        <taxon>Peronosporaceae</taxon>
        <taxon>Phytophthora</taxon>
    </lineage>
</organism>
<evidence type="ECO:0000313" key="3">
    <source>
        <dbReference type="Proteomes" id="UP000198211"/>
    </source>
</evidence>
<dbReference type="OrthoDB" id="135610at2759"/>
<keyword evidence="3" id="KW-1185">Reference proteome</keyword>
<dbReference type="AlphaFoldDB" id="A0A225VT98"/>
<accession>A0A225VT98</accession>
<gene>
    <name evidence="2" type="ORF">PHMEG_00018762</name>
</gene>
<name>A0A225VT98_9STRA</name>
<sequence length="215" mass="21450">MAIATLAPPPVGDGAHTSDASGGPGSDAPATDNRNAPRDTDGNAPDAPAGSDMPGNVDDDTGGSNDAEKGSPAVEEDGAEEENVGKSLPDGKTGDITSQHGSRSPSISSQPTPSVVLGGAHFLSIAESDRICLPGVIPSSMASLSMGAPVVPVTWDVPPSFDSAAERHIVGVPATETSLQCGSRMCNGCGGGLETPLLFESVSSEDLVYLEGLLG</sequence>
<reference evidence="3" key="1">
    <citation type="submission" date="2017-03" db="EMBL/GenBank/DDBJ databases">
        <title>Phytopthora megakarya and P. palmivora, two closely related causual agents of cacao black pod achieved similar genome size and gene model numbers by different mechanisms.</title>
        <authorList>
            <person name="Ali S."/>
            <person name="Shao J."/>
            <person name="Larry D.J."/>
            <person name="Kronmiller B."/>
            <person name="Shen D."/>
            <person name="Strem M.D."/>
            <person name="Melnick R.L."/>
            <person name="Guiltinan M.J."/>
            <person name="Tyler B.M."/>
            <person name="Meinhardt L.W."/>
            <person name="Bailey B.A."/>
        </authorList>
    </citation>
    <scope>NUCLEOTIDE SEQUENCE [LARGE SCALE GENOMIC DNA]</scope>
    <source>
        <strain evidence="3">zdho120</strain>
    </source>
</reference>
<evidence type="ECO:0000313" key="2">
    <source>
        <dbReference type="EMBL" id="OWZ08656.1"/>
    </source>
</evidence>
<dbReference type="EMBL" id="NBNE01003070">
    <property type="protein sequence ID" value="OWZ08656.1"/>
    <property type="molecule type" value="Genomic_DNA"/>
</dbReference>
<dbReference type="Proteomes" id="UP000198211">
    <property type="component" value="Unassembled WGS sequence"/>
</dbReference>